<feature type="compositionally biased region" description="Polar residues" evidence="1">
    <location>
        <begin position="905"/>
        <end position="929"/>
    </location>
</feature>
<reference evidence="2 3" key="1">
    <citation type="submission" date="2017-11" db="EMBL/GenBank/DDBJ databases">
        <title>De novo assembly and phasing of dikaryotic genomes from two isolates of Puccinia coronata f. sp. avenae, the causal agent of oat crown rust.</title>
        <authorList>
            <person name="Miller M.E."/>
            <person name="Zhang Y."/>
            <person name="Omidvar V."/>
            <person name="Sperschneider J."/>
            <person name="Schwessinger B."/>
            <person name="Raley C."/>
            <person name="Palmer J.M."/>
            <person name="Garnica D."/>
            <person name="Upadhyaya N."/>
            <person name="Rathjen J."/>
            <person name="Taylor J.M."/>
            <person name="Park R.F."/>
            <person name="Dodds P.N."/>
            <person name="Hirsch C.D."/>
            <person name="Kianian S.F."/>
            <person name="Figueroa M."/>
        </authorList>
    </citation>
    <scope>NUCLEOTIDE SEQUENCE [LARGE SCALE GENOMIC DNA]</scope>
    <source>
        <strain evidence="2">12SD80</strain>
    </source>
</reference>
<feature type="region of interest" description="Disordered" evidence="1">
    <location>
        <begin position="274"/>
        <end position="432"/>
    </location>
</feature>
<comment type="caution">
    <text evidence="2">The sequence shown here is derived from an EMBL/GenBank/DDBJ whole genome shotgun (WGS) entry which is preliminary data.</text>
</comment>
<feature type="region of interest" description="Disordered" evidence="1">
    <location>
        <begin position="1"/>
        <end position="31"/>
    </location>
</feature>
<dbReference type="Proteomes" id="UP000235392">
    <property type="component" value="Unassembled WGS sequence"/>
</dbReference>
<feature type="compositionally biased region" description="Low complexity" evidence="1">
    <location>
        <begin position="346"/>
        <end position="356"/>
    </location>
</feature>
<accession>A0A2N5SEH7</accession>
<feature type="compositionally biased region" description="Basic residues" evidence="1">
    <location>
        <begin position="189"/>
        <end position="199"/>
    </location>
</feature>
<feature type="compositionally biased region" description="Low complexity" evidence="1">
    <location>
        <begin position="573"/>
        <end position="587"/>
    </location>
</feature>
<organism evidence="2 3">
    <name type="scientific">Puccinia coronata f. sp. avenae</name>
    <dbReference type="NCBI Taxonomy" id="200324"/>
    <lineage>
        <taxon>Eukaryota</taxon>
        <taxon>Fungi</taxon>
        <taxon>Dikarya</taxon>
        <taxon>Basidiomycota</taxon>
        <taxon>Pucciniomycotina</taxon>
        <taxon>Pucciniomycetes</taxon>
        <taxon>Pucciniales</taxon>
        <taxon>Pucciniaceae</taxon>
        <taxon>Puccinia</taxon>
    </lineage>
</organism>
<sequence length="1103" mass="118202">MDPASRASHPFPQGQQCRPPLPTGSPSVPSRLVRRPLPARFRHCAPFGVLDPHLLSTSFGLHARPLTPTPSDHPERTPSTIHTRSFSYGELLSFFFSISGPYELIPQPRPSDDHSLSKDRTVGSSACTDLDDIIGRSMSSRCWVEPGGGSSPVANPLHQRSLSVPATPANRSPSRVRFANASEHAPEPHHHHHQSHRRVPSSSSPLVVATKPEEGCKADPGSSLRPLGESEKTMEDDDAVEGDRIEQAIRMKLSKKMEIDRLAHRRTTKLQDVFPISSSAASGGRGSHPVTNTGSAASPERHSALPAHPSHPAGNTVMSDHSVGPLAPSATRHRQPGRDPPSAQRPSSSTTGTSTPPARPPPLYCSADLPPQVYPGKLSPLLPPPLPAPRPTRQISFPRPFRRRLSVDLQPSTVQLPPSPPPEFDFTAFEHPAPQSNSSPFLYNLLDDSPCIPNFDSSPSHHQSEFPLIDLSNEREEPIDAGKSQQSAPEGRSTVAKPCNHFSPLPSPVISEEPFLSSILSSPPTECLPARHQHTLYGREQEENRNDSAIESGVAEIIQSSNENIPISPVQEAPPRFAQSPQSSQPSSPRPPSDYHSASSHTPRNESVCRGDSKLAGVPSSPTPATPLHQDHIASSHTSRSGSVCRGDSKQDGFPLSPTPATTLYQDHSASSHTPRNESACRGDSKLAGVPSSPTPATPFHQDHRASSHTPRNESACRGDSKLAEFPSSSTPGNGQEQPVAAPMDASLKRSHSRASSVHSLIYQSPANKPTSKSLAEEALRLHLSKDQVLSGDTSVAPFQALVGGPADAMPSPQIADGRIDPSEAAKSKDDELASLVETINKRNKERSEMLSGLLRAVIHGIQEHDRKAEEETAMIRNLGRARRQLVDRLAGEVCGGSQFGSPFLSPSQTPRPSTHMRGSNPHTTSAAAVTSRHPSPAGTIKDVESIKVPSEIKYGLADKPFGAGQPTGESIGGGELASEPVGGEEPLEESIGGGEQEKTAMKKDDLSVEEQPINPISQSELTTLVGSLAGGIVGRGGTGEGSQIMVDDEEDDHKPTLRHPIHATSAKPLREWIRFGRAGFKFHILDAHPTHHKPAPHPEKLP</sequence>
<protein>
    <submittedName>
        <fullName evidence="2">Uncharacterized protein</fullName>
    </submittedName>
</protein>
<feature type="compositionally biased region" description="Basic and acidic residues" evidence="1">
    <location>
        <begin position="701"/>
        <end position="723"/>
    </location>
</feature>
<feature type="region of interest" description="Disordered" evidence="1">
    <location>
        <begin position="520"/>
        <end position="770"/>
    </location>
</feature>
<feature type="region of interest" description="Disordered" evidence="1">
    <location>
        <begin position="958"/>
        <end position="1016"/>
    </location>
</feature>
<feature type="compositionally biased region" description="Basic and acidic residues" evidence="1">
    <location>
        <begin position="675"/>
        <end position="685"/>
    </location>
</feature>
<feature type="compositionally biased region" description="Pro residues" evidence="1">
    <location>
        <begin position="381"/>
        <end position="390"/>
    </location>
</feature>
<feature type="region of interest" description="Disordered" evidence="1">
    <location>
        <begin position="901"/>
        <end position="940"/>
    </location>
</feature>
<feature type="compositionally biased region" description="Basic and acidic residues" evidence="1">
    <location>
        <begin position="603"/>
        <end position="613"/>
    </location>
</feature>
<gene>
    <name evidence="2" type="ORF">PCASD_21132</name>
</gene>
<feature type="compositionally biased region" description="Polar residues" evidence="1">
    <location>
        <begin position="727"/>
        <end position="737"/>
    </location>
</feature>
<feature type="compositionally biased region" description="Polar residues" evidence="1">
    <location>
        <begin position="754"/>
        <end position="770"/>
    </location>
</feature>
<feature type="compositionally biased region" description="Basic and acidic residues" evidence="1">
    <location>
        <begin position="537"/>
        <end position="548"/>
    </location>
</feature>
<evidence type="ECO:0000256" key="1">
    <source>
        <dbReference type="SAM" id="MobiDB-lite"/>
    </source>
</evidence>
<dbReference type="AlphaFoldDB" id="A0A2N5SEH7"/>
<evidence type="ECO:0000313" key="2">
    <source>
        <dbReference type="EMBL" id="PLW11656.1"/>
    </source>
</evidence>
<feature type="compositionally biased region" description="Polar residues" evidence="1">
    <location>
        <begin position="659"/>
        <end position="674"/>
    </location>
</feature>
<dbReference type="EMBL" id="PGCI01000914">
    <property type="protein sequence ID" value="PLW11656.1"/>
    <property type="molecule type" value="Genomic_DNA"/>
</dbReference>
<proteinExistence type="predicted"/>
<feature type="region of interest" description="Disordered" evidence="1">
    <location>
        <begin position="182"/>
        <end position="243"/>
    </location>
</feature>
<evidence type="ECO:0000313" key="3">
    <source>
        <dbReference type="Proteomes" id="UP000235392"/>
    </source>
</evidence>
<feature type="compositionally biased region" description="Basic and acidic residues" evidence="1">
    <location>
        <begin position="996"/>
        <end position="1007"/>
    </location>
</feature>
<name>A0A2N5SEH7_9BASI</name>
<feature type="region of interest" description="Disordered" evidence="1">
    <location>
        <begin position="477"/>
        <end position="507"/>
    </location>
</feature>